<keyword evidence="1" id="KW-0472">Membrane</keyword>
<feature type="transmembrane region" description="Helical" evidence="1">
    <location>
        <begin position="141"/>
        <end position="164"/>
    </location>
</feature>
<evidence type="ECO:0000313" key="3">
    <source>
        <dbReference type="Proteomes" id="UP001302696"/>
    </source>
</evidence>
<proteinExistence type="predicted"/>
<evidence type="ECO:0008006" key="4">
    <source>
        <dbReference type="Google" id="ProtNLM"/>
    </source>
</evidence>
<evidence type="ECO:0000256" key="1">
    <source>
        <dbReference type="SAM" id="Phobius"/>
    </source>
</evidence>
<reference evidence="3" key="1">
    <citation type="submission" date="2024-06" db="EMBL/GenBank/DDBJ databases">
        <authorList>
            <person name="Chang H.C."/>
            <person name="Mun S.Y."/>
        </authorList>
    </citation>
    <scope>NUCLEOTIDE SEQUENCE [LARGE SCALE GENOMIC DNA]</scope>
    <source>
        <strain evidence="3">KT1</strain>
    </source>
</reference>
<sequence length="319" mass="36647">MENSDKKTNPIYTVIGVIVINLVMFWGAWYLFTPHITNQLPANQTISKITVHQTQTGLVESYTAYYKSDDGSLEHTPINKAVYRLWDKNNGSLSTNIANRHRQSHDVMLTWLAAILVAAIFLEICMLLDSLFWPNKKSPKWFSAISISPLLIAIAGLLLTTGIIPTTKSLATRYTGTSVTGYIAKRNLEFEGGKNIRYHYFLTIQYHSKQAQLNTIKHEFSDAIYHKYPTGHSVTMRVMRDHSGGVVLTHIPFWTSFRTIVWGMPGLITFMTLFLLIYYVTRRWYRRRLAAFENKPKIVHGGYVTKRKKISKAISYLFK</sequence>
<dbReference type="RefSeq" id="WP_323707558.1">
    <property type="nucleotide sequence ID" value="NZ_CP104774.1"/>
</dbReference>
<feature type="transmembrane region" description="Helical" evidence="1">
    <location>
        <begin position="108"/>
        <end position="129"/>
    </location>
</feature>
<feature type="transmembrane region" description="Helical" evidence="1">
    <location>
        <begin position="12"/>
        <end position="32"/>
    </location>
</feature>
<accession>A0ABZ0Q510</accession>
<dbReference type="EMBL" id="CP104778">
    <property type="protein sequence ID" value="WPC22044.1"/>
    <property type="molecule type" value="Genomic_DNA"/>
</dbReference>
<protein>
    <recommendedName>
        <fullName evidence="4">DUF3592 domain-containing protein</fullName>
    </recommendedName>
</protein>
<keyword evidence="1" id="KW-0812">Transmembrane</keyword>
<name>A0ABZ0Q510_9LACO</name>
<gene>
    <name evidence="2" type="ORF">N6G96_02170</name>
</gene>
<organism evidence="2 3">
    <name type="scientific">Pediococcus inopinatus</name>
    <dbReference type="NCBI Taxonomy" id="114090"/>
    <lineage>
        <taxon>Bacteria</taxon>
        <taxon>Bacillati</taxon>
        <taxon>Bacillota</taxon>
        <taxon>Bacilli</taxon>
        <taxon>Lactobacillales</taxon>
        <taxon>Lactobacillaceae</taxon>
        <taxon>Pediococcus</taxon>
    </lineage>
</organism>
<dbReference type="Proteomes" id="UP001302696">
    <property type="component" value="Chromosome"/>
</dbReference>
<evidence type="ECO:0000313" key="2">
    <source>
        <dbReference type="EMBL" id="WPC22044.1"/>
    </source>
</evidence>
<keyword evidence="1" id="KW-1133">Transmembrane helix</keyword>
<feature type="transmembrane region" description="Helical" evidence="1">
    <location>
        <begin position="260"/>
        <end position="280"/>
    </location>
</feature>
<keyword evidence="3" id="KW-1185">Reference proteome</keyword>